<evidence type="ECO:0000259" key="2">
    <source>
        <dbReference type="PROSITE" id="PS50110"/>
    </source>
</evidence>
<dbReference type="Proteomes" id="UP000639973">
    <property type="component" value="Unassembled WGS sequence"/>
</dbReference>
<keyword evidence="1" id="KW-0597">Phosphoprotein</keyword>
<gene>
    <name evidence="3" type="ORF">GCM10010840_27860</name>
</gene>
<dbReference type="EMBL" id="BMOL01000014">
    <property type="protein sequence ID" value="GGL88238.1"/>
    <property type="molecule type" value="Genomic_DNA"/>
</dbReference>
<name>A0ABQ2GDW1_9DEIO</name>
<dbReference type="InterPro" id="IPR011006">
    <property type="entry name" value="CheY-like_superfamily"/>
</dbReference>
<dbReference type="SUPFAM" id="SSF52172">
    <property type="entry name" value="CheY-like"/>
    <property type="match status" value="1"/>
</dbReference>
<dbReference type="PANTHER" id="PTHR44520">
    <property type="entry name" value="RESPONSE REGULATOR RCP1-RELATED"/>
    <property type="match status" value="1"/>
</dbReference>
<dbReference type="Pfam" id="PF00072">
    <property type="entry name" value="Response_reg"/>
    <property type="match status" value="1"/>
</dbReference>
<evidence type="ECO:0000256" key="1">
    <source>
        <dbReference type="PROSITE-ProRule" id="PRU00169"/>
    </source>
</evidence>
<reference evidence="4" key="1">
    <citation type="journal article" date="2019" name="Int. J. Syst. Evol. Microbiol.">
        <title>The Global Catalogue of Microorganisms (GCM) 10K type strain sequencing project: providing services to taxonomists for standard genome sequencing and annotation.</title>
        <authorList>
            <consortium name="The Broad Institute Genomics Platform"/>
            <consortium name="The Broad Institute Genome Sequencing Center for Infectious Disease"/>
            <person name="Wu L."/>
            <person name="Ma J."/>
        </authorList>
    </citation>
    <scope>NUCLEOTIDE SEQUENCE [LARGE SCALE GENOMIC DNA]</scope>
    <source>
        <strain evidence="4">JCM 15442</strain>
    </source>
</reference>
<feature type="modified residue" description="4-aspartylphosphate" evidence="1">
    <location>
        <position position="59"/>
    </location>
</feature>
<keyword evidence="4" id="KW-1185">Reference proteome</keyword>
<dbReference type="InterPro" id="IPR052893">
    <property type="entry name" value="TCS_response_regulator"/>
</dbReference>
<protein>
    <submittedName>
        <fullName evidence="3">Response regulator</fullName>
    </submittedName>
</protein>
<dbReference type="SMART" id="SM00448">
    <property type="entry name" value="REC"/>
    <property type="match status" value="1"/>
</dbReference>
<dbReference type="PANTHER" id="PTHR44520:SF2">
    <property type="entry name" value="RESPONSE REGULATOR RCP1"/>
    <property type="match status" value="1"/>
</dbReference>
<comment type="caution">
    <text evidence="3">The sequence shown here is derived from an EMBL/GenBank/DDBJ whole genome shotgun (WGS) entry which is preliminary data.</text>
</comment>
<evidence type="ECO:0000313" key="4">
    <source>
        <dbReference type="Proteomes" id="UP000639973"/>
    </source>
</evidence>
<sequence length="144" mass="16072">MTATRHYLLVDDAPQDRFLAQEAFEQLCPEGVLTCVGSGMEALDLLRSPGFQPDVILLDLNMPGMSGFELLRVMKDDARLAHIPVVMLSTSNAQQDVNEAYVLHASSYVVKSASFAGFLEQLERILHYWKLSRTVHDEAFEANS</sequence>
<feature type="domain" description="Response regulatory" evidence="2">
    <location>
        <begin position="6"/>
        <end position="126"/>
    </location>
</feature>
<dbReference type="CDD" id="cd17557">
    <property type="entry name" value="REC_Rcp-like"/>
    <property type="match status" value="1"/>
</dbReference>
<accession>A0ABQ2GDW1</accession>
<dbReference type="Gene3D" id="3.40.50.2300">
    <property type="match status" value="1"/>
</dbReference>
<organism evidence="3 4">
    <name type="scientific">Deinococcus aerolatus</name>
    <dbReference type="NCBI Taxonomy" id="522487"/>
    <lineage>
        <taxon>Bacteria</taxon>
        <taxon>Thermotogati</taxon>
        <taxon>Deinococcota</taxon>
        <taxon>Deinococci</taxon>
        <taxon>Deinococcales</taxon>
        <taxon>Deinococcaceae</taxon>
        <taxon>Deinococcus</taxon>
    </lineage>
</organism>
<proteinExistence type="predicted"/>
<dbReference type="PROSITE" id="PS50110">
    <property type="entry name" value="RESPONSE_REGULATORY"/>
    <property type="match status" value="1"/>
</dbReference>
<dbReference type="RefSeq" id="WP_188972991.1">
    <property type="nucleotide sequence ID" value="NZ_BMOL01000014.1"/>
</dbReference>
<dbReference type="InterPro" id="IPR001789">
    <property type="entry name" value="Sig_transdc_resp-reg_receiver"/>
</dbReference>
<evidence type="ECO:0000313" key="3">
    <source>
        <dbReference type="EMBL" id="GGL88238.1"/>
    </source>
</evidence>